<keyword evidence="2" id="KW-0694">RNA-binding</keyword>
<keyword evidence="4" id="KW-1185">Reference proteome</keyword>
<comment type="subcellular location">
    <subcellularLocation>
        <location evidence="2">Cytoplasm</location>
    </subcellularLocation>
</comment>
<comment type="subunit">
    <text evidence="2">Homodimer.</text>
</comment>
<dbReference type="GO" id="GO:0019478">
    <property type="term" value="P:D-amino acid catabolic process"/>
    <property type="evidence" value="ECO:0007669"/>
    <property type="project" value="UniProtKB-UniRule"/>
</dbReference>
<dbReference type="PANTHER" id="PTHR10472">
    <property type="entry name" value="D-TYROSYL-TRNA TYR DEACYLASE"/>
    <property type="match status" value="1"/>
</dbReference>
<evidence type="ECO:0000313" key="4">
    <source>
        <dbReference type="Proteomes" id="UP000515561"/>
    </source>
</evidence>
<dbReference type="Pfam" id="PF02580">
    <property type="entry name" value="Tyr_Deacylase"/>
    <property type="match status" value="1"/>
</dbReference>
<dbReference type="CDD" id="cd00563">
    <property type="entry name" value="Dtyr_deacylase"/>
    <property type="match status" value="1"/>
</dbReference>
<dbReference type="KEGG" id="acel:acsn021_42750"/>
<feature type="short sequence motif" description="Gly-cisPro motif, important for rejection of L-amino acids" evidence="2">
    <location>
        <begin position="137"/>
        <end position="138"/>
    </location>
</feature>
<dbReference type="Gene3D" id="3.50.80.10">
    <property type="entry name" value="D-tyrosyl-tRNA(Tyr) deacylase"/>
    <property type="match status" value="1"/>
</dbReference>
<dbReference type="Proteomes" id="UP000515561">
    <property type="component" value="Chromosome"/>
</dbReference>
<keyword evidence="2" id="KW-0963">Cytoplasm</keyword>
<dbReference type="PANTHER" id="PTHR10472:SF5">
    <property type="entry name" value="D-AMINOACYL-TRNA DEACYLASE 1"/>
    <property type="match status" value="1"/>
</dbReference>
<comment type="domain">
    <text evidence="2">A Gly-cisPro motif from one monomer fits into the active site of the other monomer to allow specific chiral rejection of L-amino acids.</text>
</comment>
<protein>
    <recommendedName>
        <fullName evidence="2">D-aminoacyl-tRNA deacylase</fullName>
        <shortName evidence="2">DTD</shortName>
        <ecNumber evidence="2">3.1.1.96</ecNumber>
    </recommendedName>
    <alternativeName>
        <fullName evidence="2">Gly-tRNA(Ala) deacylase</fullName>
        <ecNumber evidence="2">3.1.1.-</ecNumber>
    </alternativeName>
</protein>
<dbReference type="EC" id="3.1.1.96" evidence="2"/>
<dbReference type="GO" id="GO:0106026">
    <property type="term" value="F:Gly-tRNA(Ala) deacylase activity"/>
    <property type="evidence" value="ECO:0007669"/>
    <property type="project" value="UniProtKB-UniRule"/>
</dbReference>
<accession>A0A6S6R3M8</accession>
<dbReference type="InterPro" id="IPR023509">
    <property type="entry name" value="DTD-like_sf"/>
</dbReference>
<evidence type="ECO:0000256" key="2">
    <source>
        <dbReference type="HAMAP-Rule" id="MF_00518"/>
    </source>
</evidence>
<dbReference type="GO" id="GO:0051500">
    <property type="term" value="F:D-tyrosyl-tRNA(Tyr) deacylase activity"/>
    <property type="evidence" value="ECO:0007669"/>
    <property type="project" value="TreeGrafter"/>
</dbReference>
<dbReference type="EMBL" id="AP023367">
    <property type="protein sequence ID" value="BCJ96706.1"/>
    <property type="molecule type" value="Genomic_DNA"/>
</dbReference>
<dbReference type="NCBIfam" id="TIGR00256">
    <property type="entry name" value="D-aminoacyl-tRNA deacylase"/>
    <property type="match status" value="1"/>
</dbReference>
<comment type="function">
    <text evidence="2">An aminoacyl-tRNA editing enzyme that deacylates mischarged D-aminoacyl-tRNAs. Also deacylates mischarged glycyl-tRNA(Ala), protecting cells against glycine mischarging by AlaRS. Acts via tRNA-based rather than protein-based catalysis; rejects L-amino acids rather than detecting D-amino acids in the active site. By recycling D-aminoacyl-tRNA to D-amino acids and free tRNA molecules, this enzyme counteracts the toxicity associated with the formation of D-aminoacyl-tRNA entities in vivo and helps enforce protein L-homochirality.</text>
</comment>
<dbReference type="GO" id="GO:0043908">
    <property type="term" value="F:Ser(Gly)-tRNA(Ala) hydrolase activity"/>
    <property type="evidence" value="ECO:0007669"/>
    <property type="project" value="UniProtKB-UniRule"/>
</dbReference>
<evidence type="ECO:0000313" key="3">
    <source>
        <dbReference type="EMBL" id="BCJ96706.1"/>
    </source>
</evidence>
<dbReference type="FunFam" id="3.50.80.10:FF:000001">
    <property type="entry name" value="D-aminoacyl-tRNA deacylase"/>
    <property type="match status" value="1"/>
</dbReference>
<proteinExistence type="inferred from homology"/>
<dbReference type="AlphaFoldDB" id="A0A6S6R3M8"/>
<organism evidence="3 4">
    <name type="scientific">Anaerocolumna cellulosilytica</name>
    <dbReference type="NCBI Taxonomy" id="433286"/>
    <lineage>
        <taxon>Bacteria</taxon>
        <taxon>Bacillati</taxon>
        <taxon>Bacillota</taxon>
        <taxon>Clostridia</taxon>
        <taxon>Lachnospirales</taxon>
        <taxon>Lachnospiraceae</taxon>
        <taxon>Anaerocolumna</taxon>
    </lineage>
</organism>
<dbReference type="HAMAP" id="MF_00518">
    <property type="entry name" value="Deacylase_Dtd"/>
    <property type="match status" value="1"/>
</dbReference>
<dbReference type="RefSeq" id="WP_184092069.1">
    <property type="nucleotide sequence ID" value="NZ_AP023367.1"/>
</dbReference>
<dbReference type="SUPFAM" id="SSF69500">
    <property type="entry name" value="DTD-like"/>
    <property type="match status" value="1"/>
</dbReference>
<dbReference type="EC" id="3.1.1.-" evidence="2"/>
<reference evidence="3 4" key="1">
    <citation type="journal article" date="2016" name="Int. J. Syst. Evol. Microbiol.">
        <title>Descriptions of Anaerotaenia torta gen. nov., sp. nov. and Anaerocolumna cellulosilytica gen. nov., sp. nov. isolated from a methanogenic reactor of cattle waste.</title>
        <authorList>
            <person name="Uek A."/>
            <person name="Ohtaki Y."/>
            <person name="Kaku N."/>
            <person name="Ueki K."/>
        </authorList>
    </citation>
    <scope>NUCLEOTIDE SEQUENCE [LARGE SCALE GENOMIC DNA]</scope>
    <source>
        <strain evidence="3 4">SN021</strain>
    </source>
</reference>
<evidence type="ECO:0000256" key="1">
    <source>
        <dbReference type="ARBA" id="ARBA00009673"/>
    </source>
</evidence>
<comment type="catalytic activity">
    <reaction evidence="2">
        <text>a D-aminoacyl-tRNA + H2O = a tRNA + a D-alpha-amino acid + H(+)</text>
        <dbReference type="Rhea" id="RHEA:13953"/>
        <dbReference type="Rhea" id="RHEA-COMP:10123"/>
        <dbReference type="Rhea" id="RHEA-COMP:10124"/>
        <dbReference type="ChEBI" id="CHEBI:15377"/>
        <dbReference type="ChEBI" id="CHEBI:15378"/>
        <dbReference type="ChEBI" id="CHEBI:59871"/>
        <dbReference type="ChEBI" id="CHEBI:78442"/>
        <dbReference type="ChEBI" id="CHEBI:79333"/>
        <dbReference type="EC" id="3.1.1.96"/>
    </reaction>
</comment>
<comment type="catalytic activity">
    <reaction evidence="2">
        <text>glycyl-tRNA(Ala) + H2O = tRNA(Ala) + glycine + H(+)</text>
        <dbReference type="Rhea" id="RHEA:53744"/>
        <dbReference type="Rhea" id="RHEA-COMP:9657"/>
        <dbReference type="Rhea" id="RHEA-COMP:13640"/>
        <dbReference type="ChEBI" id="CHEBI:15377"/>
        <dbReference type="ChEBI" id="CHEBI:15378"/>
        <dbReference type="ChEBI" id="CHEBI:57305"/>
        <dbReference type="ChEBI" id="CHEBI:78442"/>
        <dbReference type="ChEBI" id="CHEBI:78522"/>
    </reaction>
</comment>
<name>A0A6S6R3M8_9FIRM</name>
<gene>
    <name evidence="2 3" type="primary">dtd</name>
    <name evidence="3" type="ORF">acsn021_42750</name>
</gene>
<dbReference type="GO" id="GO:0000049">
    <property type="term" value="F:tRNA binding"/>
    <property type="evidence" value="ECO:0007669"/>
    <property type="project" value="UniProtKB-UniRule"/>
</dbReference>
<sequence>MRLVVQRVKYASVTIDGIVKGKINHGLLLLVGIGSEDTRQIIDKYVEKVIKLRIFGDENNKINLSVKDVEGEILAISQFTLYADCKKGNRPSFLEAAGTDKAKELYEYFLEVCRDKLGKVEAGEFGADMKVELLNDGPFTIILDEKIL</sequence>
<keyword evidence="2" id="KW-0378">Hydrolase</keyword>
<dbReference type="InterPro" id="IPR003732">
    <property type="entry name" value="Daa-tRNA_deacyls_DTD"/>
</dbReference>
<dbReference type="GO" id="GO:0005737">
    <property type="term" value="C:cytoplasm"/>
    <property type="evidence" value="ECO:0007669"/>
    <property type="project" value="UniProtKB-SubCell"/>
</dbReference>
<keyword evidence="2" id="KW-0820">tRNA-binding</keyword>
<comment type="similarity">
    <text evidence="1 2">Belongs to the DTD family.</text>
</comment>